<dbReference type="OrthoDB" id="6630685at2759"/>
<dbReference type="GO" id="GO:0031012">
    <property type="term" value="C:extracellular matrix"/>
    <property type="evidence" value="ECO:0007669"/>
    <property type="project" value="TreeGrafter"/>
</dbReference>
<dbReference type="PROSITE" id="PS51155">
    <property type="entry name" value="CHIT_BIND_RR_2"/>
    <property type="match status" value="1"/>
</dbReference>
<evidence type="ECO:0008006" key="7">
    <source>
        <dbReference type="Google" id="ProtNLM"/>
    </source>
</evidence>
<gene>
    <name evidence="5" type="ORF">AFUS01_LOCUS36695</name>
</gene>
<evidence type="ECO:0000256" key="1">
    <source>
        <dbReference type="ARBA" id="ARBA00022460"/>
    </source>
</evidence>
<proteinExistence type="predicted"/>
<feature type="compositionally biased region" description="Polar residues" evidence="3">
    <location>
        <begin position="39"/>
        <end position="52"/>
    </location>
</feature>
<dbReference type="PROSITE" id="PS00233">
    <property type="entry name" value="CHIT_BIND_RR_1"/>
    <property type="match status" value="1"/>
</dbReference>
<evidence type="ECO:0000313" key="5">
    <source>
        <dbReference type="EMBL" id="CAG7826651.1"/>
    </source>
</evidence>
<dbReference type="PANTHER" id="PTHR12236:SF75">
    <property type="entry name" value="CUTICULAR PROTEIN 62BB, ISOFORM A"/>
    <property type="match status" value="1"/>
</dbReference>
<keyword evidence="1 2" id="KW-0193">Cuticle</keyword>
<name>A0A8J2L2Y8_9HEXA</name>
<dbReference type="Pfam" id="PF00379">
    <property type="entry name" value="Chitin_bind_4"/>
    <property type="match status" value="1"/>
</dbReference>
<feature type="chain" id="PRO_5035309974" description="Cuticle protein" evidence="4">
    <location>
        <begin position="17"/>
        <end position="223"/>
    </location>
</feature>
<dbReference type="AlphaFoldDB" id="A0A8J2L2Y8"/>
<feature type="signal peptide" evidence="4">
    <location>
        <begin position="1"/>
        <end position="16"/>
    </location>
</feature>
<evidence type="ECO:0000313" key="6">
    <source>
        <dbReference type="Proteomes" id="UP000708208"/>
    </source>
</evidence>
<protein>
    <recommendedName>
        <fullName evidence="7">Cuticle protein</fullName>
    </recommendedName>
</protein>
<feature type="region of interest" description="Disordered" evidence="3">
    <location>
        <begin position="39"/>
        <end position="71"/>
    </location>
</feature>
<comment type="caution">
    <text evidence="5">The sequence shown here is derived from an EMBL/GenBank/DDBJ whole genome shotgun (WGS) entry which is preliminary data.</text>
</comment>
<reference evidence="5" key="1">
    <citation type="submission" date="2021-06" db="EMBL/GenBank/DDBJ databases">
        <authorList>
            <person name="Hodson N. C."/>
            <person name="Mongue J. A."/>
            <person name="Jaron S. K."/>
        </authorList>
    </citation>
    <scope>NUCLEOTIDE SEQUENCE</scope>
</reference>
<dbReference type="Proteomes" id="UP000708208">
    <property type="component" value="Unassembled WGS sequence"/>
</dbReference>
<dbReference type="GO" id="GO:0005615">
    <property type="term" value="C:extracellular space"/>
    <property type="evidence" value="ECO:0007669"/>
    <property type="project" value="TreeGrafter"/>
</dbReference>
<sequence length="223" mass="22996">MLKIAALFALVAVAAAAPQTVLLGSAPVAQPEAPAQYSFSYNVNDPTTGDQKSQQESRDGDNVSGSYSLVEPDGSVRTVTYSADAVNGFNAVVEKSPAGPQPQVNSAPVVVVAAKPAPVAVVAPKPAPAVRPVVRIAAAPKTTQGQVVVLPQNFNQGLYNPYYGYSGLPLTYSGVYGNRYPLGGNYLGGARYYNGANLINGGHFLNGLHGLNGLNGAQIVLAQ</sequence>
<accession>A0A8J2L2Y8</accession>
<keyword evidence="6" id="KW-1185">Reference proteome</keyword>
<evidence type="ECO:0000256" key="2">
    <source>
        <dbReference type="PROSITE-ProRule" id="PRU00497"/>
    </source>
</evidence>
<organism evidence="5 6">
    <name type="scientific">Allacma fusca</name>
    <dbReference type="NCBI Taxonomy" id="39272"/>
    <lineage>
        <taxon>Eukaryota</taxon>
        <taxon>Metazoa</taxon>
        <taxon>Ecdysozoa</taxon>
        <taxon>Arthropoda</taxon>
        <taxon>Hexapoda</taxon>
        <taxon>Collembola</taxon>
        <taxon>Symphypleona</taxon>
        <taxon>Sminthuridae</taxon>
        <taxon>Allacma</taxon>
    </lineage>
</organism>
<dbReference type="InterPro" id="IPR000618">
    <property type="entry name" value="Insect_cuticle"/>
</dbReference>
<dbReference type="GO" id="GO:0042302">
    <property type="term" value="F:structural constituent of cuticle"/>
    <property type="evidence" value="ECO:0007669"/>
    <property type="project" value="UniProtKB-UniRule"/>
</dbReference>
<dbReference type="EMBL" id="CAJVCH010540634">
    <property type="protein sequence ID" value="CAG7826651.1"/>
    <property type="molecule type" value="Genomic_DNA"/>
</dbReference>
<keyword evidence="4" id="KW-0732">Signal</keyword>
<dbReference type="PANTHER" id="PTHR12236">
    <property type="entry name" value="STRUCTURAL CONTITUENT OF CUTICLE"/>
    <property type="match status" value="1"/>
</dbReference>
<dbReference type="InterPro" id="IPR031311">
    <property type="entry name" value="CHIT_BIND_RR_consensus"/>
</dbReference>
<dbReference type="InterPro" id="IPR051217">
    <property type="entry name" value="Insect_Cuticle_Struc_Prot"/>
</dbReference>
<evidence type="ECO:0000256" key="3">
    <source>
        <dbReference type="SAM" id="MobiDB-lite"/>
    </source>
</evidence>
<evidence type="ECO:0000256" key="4">
    <source>
        <dbReference type="SAM" id="SignalP"/>
    </source>
</evidence>